<name>A0A0N0MBI5_9HYPH</name>
<gene>
    <name evidence="6" type="ORF">AE618_10005</name>
</gene>
<dbReference type="PROSITE" id="PS50931">
    <property type="entry name" value="HTH_LYSR"/>
    <property type="match status" value="1"/>
</dbReference>
<dbReference type="SUPFAM" id="SSF46785">
    <property type="entry name" value="Winged helix' DNA-binding domain"/>
    <property type="match status" value="1"/>
</dbReference>
<proteinExistence type="inferred from homology"/>
<protein>
    <submittedName>
        <fullName evidence="6">LysR family transcriptional regulator</fullName>
    </submittedName>
</protein>
<dbReference type="GO" id="GO:0043565">
    <property type="term" value="F:sequence-specific DNA binding"/>
    <property type="evidence" value="ECO:0007669"/>
    <property type="project" value="TreeGrafter"/>
</dbReference>
<evidence type="ECO:0000256" key="4">
    <source>
        <dbReference type="ARBA" id="ARBA00023163"/>
    </source>
</evidence>
<dbReference type="InterPro" id="IPR036388">
    <property type="entry name" value="WH-like_DNA-bd_sf"/>
</dbReference>
<evidence type="ECO:0000256" key="1">
    <source>
        <dbReference type="ARBA" id="ARBA00009437"/>
    </source>
</evidence>
<dbReference type="RefSeq" id="WP_054208917.1">
    <property type="nucleotide sequence ID" value="NZ_LGSZ01000032.1"/>
</dbReference>
<evidence type="ECO:0000256" key="3">
    <source>
        <dbReference type="ARBA" id="ARBA00023125"/>
    </source>
</evidence>
<feature type="domain" description="HTH lysR-type" evidence="5">
    <location>
        <begin position="7"/>
        <end position="64"/>
    </location>
</feature>
<reference evidence="6 7" key="1">
    <citation type="submission" date="2015-07" db="EMBL/GenBank/DDBJ databases">
        <title>Whole genome sequencing of Bosea vaviloviae isolated from cave pool.</title>
        <authorList>
            <person name="Tan N.E.H."/>
            <person name="Lee Y.P."/>
            <person name="Gan H.M."/>
            <person name="Barton H."/>
            <person name="Savka M.A."/>
        </authorList>
    </citation>
    <scope>NUCLEOTIDE SEQUENCE [LARGE SCALE GENOMIC DNA]</scope>
    <source>
        <strain evidence="6 7">SD260</strain>
    </source>
</reference>
<keyword evidence="2" id="KW-0805">Transcription regulation</keyword>
<dbReference type="SUPFAM" id="SSF53850">
    <property type="entry name" value="Periplasmic binding protein-like II"/>
    <property type="match status" value="1"/>
</dbReference>
<dbReference type="GO" id="GO:0003700">
    <property type="term" value="F:DNA-binding transcription factor activity"/>
    <property type="evidence" value="ECO:0007669"/>
    <property type="project" value="InterPro"/>
</dbReference>
<organism evidence="6 7">
    <name type="scientific">Bosea vaviloviae</name>
    <dbReference type="NCBI Taxonomy" id="1526658"/>
    <lineage>
        <taxon>Bacteria</taxon>
        <taxon>Pseudomonadati</taxon>
        <taxon>Pseudomonadota</taxon>
        <taxon>Alphaproteobacteria</taxon>
        <taxon>Hyphomicrobiales</taxon>
        <taxon>Boseaceae</taxon>
        <taxon>Bosea</taxon>
    </lineage>
</organism>
<evidence type="ECO:0000313" key="6">
    <source>
        <dbReference type="EMBL" id="KPH80984.1"/>
    </source>
</evidence>
<dbReference type="OrthoDB" id="9787460at2"/>
<dbReference type="Gene3D" id="3.40.190.290">
    <property type="match status" value="1"/>
</dbReference>
<dbReference type="Pfam" id="PF00126">
    <property type="entry name" value="HTH_1"/>
    <property type="match status" value="1"/>
</dbReference>
<evidence type="ECO:0000256" key="2">
    <source>
        <dbReference type="ARBA" id="ARBA00023015"/>
    </source>
</evidence>
<dbReference type="InterPro" id="IPR036390">
    <property type="entry name" value="WH_DNA-bd_sf"/>
</dbReference>
<dbReference type="AlphaFoldDB" id="A0A0N0MBI5"/>
<keyword evidence="7" id="KW-1185">Reference proteome</keyword>
<dbReference type="PATRIC" id="fig|1526658.3.peg.666"/>
<dbReference type="InterPro" id="IPR000847">
    <property type="entry name" value="LysR_HTH_N"/>
</dbReference>
<accession>A0A0N0MBI5</accession>
<dbReference type="GO" id="GO:0006351">
    <property type="term" value="P:DNA-templated transcription"/>
    <property type="evidence" value="ECO:0007669"/>
    <property type="project" value="TreeGrafter"/>
</dbReference>
<keyword evidence="4" id="KW-0804">Transcription</keyword>
<evidence type="ECO:0000259" key="5">
    <source>
        <dbReference type="PROSITE" id="PS50931"/>
    </source>
</evidence>
<comment type="caution">
    <text evidence="6">The sequence shown here is derived from an EMBL/GenBank/DDBJ whole genome shotgun (WGS) entry which is preliminary data.</text>
</comment>
<keyword evidence="3" id="KW-0238">DNA-binding</keyword>
<dbReference type="InterPro" id="IPR058163">
    <property type="entry name" value="LysR-type_TF_proteobact-type"/>
</dbReference>
<sequence length="301" mass="33202">MRSFDHLDWDDLRVFIELARSGSLSQTARRLRVDHSTVSRRIAQLETVLGAGVFERSRIGFRLNDLGGRLLLHAETMESAVIAIRGELGGGEAAASGVVRLATMEGIASLYIAPRLRALREAAPELTLELVTSPQVIHVNRREADLFLSFFRPPGQGLVSEQIGSFGLGLYAAPAYLARMGTPETCQDLARHEFVTYIDDLIQVDAVRWLRDVVEEAPAVFHSNSMIAQLNAALGGMGLVLLPRFAIHEGSPLVPVLPREAKTTRDIWVNVHQDLQFTPRIKTVVAFLKRHIRADMAAGLL</sequence>
<dbReference type="Pfam" id="PF03466">
    <property type="entry name" value="LysR_substrate"/>
    <property type="match status" value="1"/>
</dbReference>
<dbReference type="PANTHER" id="PTHR30537">
    <property type="entry name" value="HTH-TYPE TRANSCRIPTIONAL REGULATOR"/>
    <property type="match status" value="1"/>
</dbReference>
<dbReference type="EMBL" id="LGSZ01000032">
    <property type="protein sequence ID" value="KPH80984.1"/>
    <property type="molecule type" value="Genomic_DNA"/>
</dbReference>
<dbReference type="Gene3D" id="1.10.10.10">
    <property type="entry name" value="Winged helix-like DNA-binding domain superfamily/Winged helix DNA-binding domain"/>
    <property type="match status" value="1"/>
</dbReference>
<dbReference type="Proteomes" id="UP000037822">
    <property type="component" value="Unassembled WGS sequence"/>
</dbReference>
<dbReference type="InterPro" id="IPR005119">
    <property type="entry name" value="LysR_subst-bd"/>
</dbReference>
<dbReference type="PANTHER" id="PTHR30537:SF3">
    <property type="entry name" value="TRANSCRIPTIONAL REGULATORY PROTEIN"/>
    <property type="match status" value="1"/>
</dbReference>
<comment type="similarity">
    <text evidence="1">Belongs to the LysR transcriptional regulatory family.</text>
</comment>
<evidence type="ECO:0000313" key="7">
    <source>
        <dbReference type="Proteomes" id="UP000037822"/>
    </source>
</evidence>